<proteinExistence type="predicted"/>
<protein>
    <submittedName>
        <fullName evidence="2">Uncharacterized protein</fullName>
    </submittedName>
</protein>
<evidence type="ECO:0000313" key="3">
    <source>
        <dbReference type="Proteomes" id="UP000002039"/>
    </source>
</evidence>
<organism evidence="2 3">
    <name type="scientific">Ajellomyces dermatitidis (strain ER-3 / ATCC MYA-2586)</name>
    <name type="common">Blastomyces dermatitidis</name>
    <dbReference type="NCBI Taxonomy" id="559297"/>
    <lineage>
        <taxon>Eukaryota</taxon>
        <taxon>Fungi</taxon>
        <taxon>Dikarya</taxon>
        <taxon>Ascomycota</taxon>
        <taxon>Pezizomycotina</taxon>
        <taxon>Eurotiomycetes</taxon>
        <taxon>Eurotiomycetidae</taxon>
        <taxon>Onygenales</taxon>
        <taxon>Ajellomycetaceae</taxon>
        <taxon>Blastomyces</taxon>
    </lineage>
</organism>
<feature type="compositionally biased region" description="Basic residues" evidence="1">
    <location>
        <begin position="27"/>
        <end position="43"/>
    </location>
</feature>
<sequence length="141" mass="16031">MRRARAVIQSVVGQTSHTKNHTIPPHTTHRTTTPHHTTPHSTHRTSPNAVLNRTTPLYLTVTLLPPNLLRVREVKNQQKIMIIMGADVPRCHSTCGFSRQASIWPNRGSENTPLGTLGAGENRHHRHWMDKFLYDLRQLST</sequence>
<name>A0ABX2W091_AJEDR</name>
<dbReference type="EMBL" id="EQ999983">
    <property type="protein sequence ID" value="OAT02801.1"/>
    <property type="molecule type" value="Genomic_DNA"/>
</dbReference>
<dbReference type="Proteomes" id="UP000002039">
    <property type="component" value="Unassembled WGS sequence"/>
</dbReference>
<reference evidence="3" key="1">
    <citation type="journal article" date="2015" name="PLoS Genet.">
        <title>The dynamic genome and transcriptome of the human fungal pathogen Blastomyces and close relative Emmonsia.</title>
        <authorList>
            <person name="Munoz J.F."/>
            <person name="Gauthier G.M."/>
            <person name="Desjardins C.A."/>
            <person name="Gallo J.E."/>
            <person name="Holder J."/>
            <person name="Sullivan T.D."/>
            <person name="Marty A.J."/>
            <person name="Carmen J.C."/>
            <person name="Chen Z."/>
            <person name="Ding L."/>
            <person name="Gujja S."/>
            <person name="Magrini V."/>
            <person name="Misas E."/>
            <person name="Mitreva M."/>
            <person name="Priest M."/>
            <person name="Saif S."/>
            <person name="Whiston E.A."/>
            <person name="Young S."/>
            <person name="Zeng Q."/>
            <person name="Goldman W.E."/>
            <person name="Mardis E.R."/>
            <person name="Taylor J.W."/>
            <person name="McEwen J.G."/>
            <person name="Clay O.K."/>
            <person name="Klein B.S."/>
            <person name="Cuomo C.A."/>
        </authorList>
    </citation>
    <scope>NUCLEOTIDE SEQUENCE [LARGE SCALE GENOMIC DNA]</scope>
    <source>
        <strain evidence="3">ER-3 / ATCC MYA-2586</strain>
    </source>
</reference>
<dbReference type="RefSeq" id="XP_045282528.1">
    <property type="nucleotide sequence ID" value="XM_045426847.1"/>
</dbReference>
<evidence type="ECO:0000256" key="1">
    <source>
        <dbReference type="SAM" id="MobiDB-lite"/>
    </source>
</evidence>
<keyword evidence="3" id="KW-1185">Reference proteome</keyword>
<dbReference type="GeneID" id="69032673"/>
<evidence type="ECO:0000313" key="2">
    <source>
        <dbReference type="EMBL" id="OAT02801.1"/>
    </source>
</evidence>
<feature type="region of interest" description="Disordered" evidence="1">
    <location>
        <begin position="1"/>
        <end position="48"/>
    </location>
</feature>
<accession>A0ABX2W091</accession>
<gene>
    <name evidence="2" type="ORF">BDCG_17781</name>
</gene>